<dbReference type="PROSITE" id="PS01302">
    <property type="entry name" value="UPF0758"/>
    <property type="match status" value="1"/>
</dbReference>
<dbReference type="NCBIfam" id="TIGR00608">
    <property type="entry name" value="radc"/>
    <property type="match status" value="1"/>
</dbReference>
<dbReference type="InterPro" id="IPR001405">
    <property type="entry name" value="UPF0758"/>
</dbReference>
<dbReference type="Proteomes" id="UP001291687">
    <property type="component" value="Unassembled WGS sequence"/>
</dbReference>
<keyword evidence="1" id="KW-0645">Protease</keyword>
<keyword evidence="2" id="KW-0479">Metal-binding</keyword>
<evidence type="ECO:0000256" key="6">
    <source>
        <dbReference type="RuleBase" id="RU003797"/>
    </source>
</evidence>
<keyword evidence="3" id="KW-0378">Hydrolase</keyword>
<evidence type="ECO:0000256" key="2">
    <source>
        <dbReference type="ARBA" id="ARBA00022723"/>
    </source>
</evidence>
<dbReference type="EMBL" id="JARJFB010000036">
    <property type="protein sequence ID" value="MEA0970679.1"/>
    <property type="molecule type" value="Genomic_DNA"/>
</dbReference>
<proteinExistence type="inferred from homology"/>
<protein>
    <submittedName>
        <fullName evidence="8">RadC-like JAB domain-containing protein</fullName>
    </submittedName>
</protein>
<dbReference type="NCBIfam" id="NF000642">
    <property type="entry name" value="PRK00024.1"/>
    <property type="match status" value="1"/>
</dbReference>
<dbReference type="PANTHER" id="PTHR30471">
    <property type="entry name" value="DNA REPAIR PROTEIN RADC"/>
    <property type="match status" value="1"/>
</dbReference>
<evidence type="ECO:0000256" key="4">
    <source>
        <dbReference type="ARBA" id="ARBA00022833"/>
    </source>
</evidence>
<name>A0ABU5NBX6_9RICK</name>
<evidence type="ECO:0000313" key="9">
    <source>
        <dbReference type="Proteomes" id="UP001291687"/>
    </source>
</evidence>
<evidence type="ECO:0000256" key="1">
    <source>
        <dbReference type="ARBA" id="ARBA00022670"/>
    </source>
</evidence>
<comment type="similarity">
    <text evidence="6">Belongs to the UPF0758 family.</text>
</comment>
<evidence type="ECO:0000259" key="7">
    <source>
        <dbReference type="PROSITE" id="PS50249"/>
    </source>
</evidence>
<accession>A0ABU5NBX6</accession>
<organism evidence="8 9">
    <name type="scientific">Candidatus Megaera venefica</name>
    <dbReference type="NCBI Taxonomy" id="2055910"/>
    <lineage>
        <taxon>Bacteria</taxon>
        <taxon>Pseudomonadati</taxon>
        <taxon>Pseudomonadota</taxon>
        <taxon>Alphaproteobacteria</taxon>
        <taxon>Rickettsiales</taxon>
        <taxon>Rickettsiaceae</taxon>
        <taxon>Candidatus Megaera</taxon>
    </lineage>
</organism>
<keyword evidence="9" id="KW-1185">Reference proteome</keyword>
<evidence type="ECO:0000256" key="3">
    <source>
        <dbReference type="ARBA" id="ARBA00022801"/>
    </source>
</evidence>
<dbReference type="InterPro" id="IPR037518">
    <property type="entry name" value="MPN"/>
</dbReference>
<dbReference type="InterPro" id="IPR020891">
    <property type="entry name" value="UPF0758_CS"/>
</dbReference>
<reference evidence="8 9" key="1">
    <citation type="submission" date="2023-03" db="EMBL/GenBank/DDBJ databases">
        <title>Host association and intracellularity evolved multiple times independently in the Rickettsiales.</title>
        <authorList>
            <person name="Castelli M."/>
            <person name="Nardi T."/>
            <person name="Gammuto L."/>
            <person name="Bellinzona G."/>
            <person name="Sabaneyeva E."/>
            <person name="Potekhin A."/>
            <person name="Serra V."/>
            <person name="Petroni G."/>
            <person name="Sassera D."/>
        </authorList>
    </citation>
    <scope>NUCLEOTIDE SEQUENCE [LARGE SCALE GENOMIC DNA]</scope>
    <source>
        <strain evidence="8 9">Sr 2-6</strain>
    </source>
</reference>
<dbReference type="CDD" id="cd08071">
    <property type="entry name" value="MPN_DUF2466"/>
    <property type="match status" value="1"/>
</dbReference>
<evidence type="ECO:0000256" key="5">
    <source>
        <dbReference type="ARBA" id="ARBA00023049"/>
    </source>
</evidence>
<dbReference type="PANTHER" id="PTHR30471:SF3">
    <property type="entry name" value="UPF0758 PROTEIN YEES-RELATED"/>
    <property type="match status" value="1"/>
</dbReference>
<evidence type="ECO:0000313" key="8">
    <source>
        <dbReference type="EMBL" id="MEA0970679.1"/>
    </source>
</evidence>
<dbReference type="PROSITE" id="PS50249">
    <property type="entry name" value="MPN"/>
    <property type="match status" value="1"/>
</dbReference>
<dbReference type="Gene3D" id="3.40.140.10">
    <property type="entry name" value="Cytidine Deaminase, domain 2"/>
    <property type="match status" value="1"/>
</dbReference>
<gene>
    <name evidence="8" type="ORF">Megvenef_00647</name>
</gene>
<comment type="caution">
    <text evidence="8">The sequence shown here is derived from an EMBL/GenBank/DDBJ whole genome shotgun (WGS) entry which is preliminary data.</text>
</comment>
<keyword evidence="4" id="KW-0862">Zinc</keyword>
<dbReference type="Pfam" id="PF04002">
    <property type="entry name" value="RadC"/>
    <property type="match status" value="1"/>
</dbReference>
<sequence length="233" mass="26921">MHQENKEDNKQPHYLGHRKRLKEKFLNSDPSSVNDYELLELLLFQAVPRRDVKPLAKELLQKFGNFNQLINAEKDKIFAVDEAKEPTYLQLRLLKELLNRIFQSEVKEKNIISSWSALLDYLKFNMGCLKIEQFRVLFLNKKNILIADEVVASGTIDQTPVYPREIVKKSLFHEAGAIILVHNHPSGNTKPSKSDIDLTTQIINACNMINVTVHDHVIISSDNYYSFKSNMLL</sequence>
<dbReference type="InterPro" id="IPR025657">
    <property type="entry name" value="RadC_JAB"/>
</dbReference>
<keyword evidence="5" id="KW-0482">Metalloprotease</keyword>
<dbReference type="RefSeq" id="WP_322776581.1">
    <property type="nucleotide sequence ID" value="NZ_JARJFB010000036.1"/>
</dbReference>
<feature type="domain" description="MPN" evidence="7">
    <location>
        <begin position="111"/>
        <end position="233"/>
    </location>
</feature>